<feature type="chain" id="PRO_5042139857" description="Secreted protein" evidence="1">
    <location>
        <begin position="20"/>
        <end position="135"/>
    </location>
</feature>
<sequence length="135" mass="14227">MVRVLLAASLAALAMLASAQILSPVNGNNYTIFNAHNNRCALLVGPFTNDYVPVVMGSCGGDQTRWTAHVNPTDATLVSFSSVAVPGSWLSYSTLKLLEDRTACTSIPLRTTLRTNGTLAGIPPFALPTPPPVES</sequence>
<dbReference type="CDD" id="cd00161">
    <property type="entry name" value="beta-trefoil_Ricin-like"/>
    <property type="match status" value="1"/>
</dbReference>
<dbReference type="Proteomes" id="UP001218188">
    <property type="component" value="Unassembled WGS sequence"/>
</dbReference>
<dbReference type="AlphaFoldDB" id="A0AAD6ST20"/>
<accession>A0AAD6ST20</accession>
<keyword evidence="3" id="KW-1185">Reference proteome</keyword>
<feature type="signal peptide" evidence="1">
    <location>
        <begin position="1"/>
        <end position="19"/>
    </location>
</feature>
<name>A0AAD6ST20_9AGAR</name>
<proteinExistence type="predicted"/>
<evidence type="ECO:0000256" key="1">
    <source>
        <dbReference type="SAM" id="SignalP"/>
    </source>
</evidence>
<dbReference type="EMBL" id="JARJCM010000072">
    <property type="protein sequence ID" value="KAJ7032576.1"/>
    <property type="molecule type" value="Genomic_DNA"/>
</dbReference>
<protein>
    <recommendedName>
        <fullName evidence="4">Secreted protein</fullName>
    </recommendedName>
</protein>
<evidence type="ECO:0000313" key="2">
    <source>
        <dbReference type="EMBL" id="KAJ7032576.1"/>
    </source>
</evidence>
<evidence type="ECO:0000313" key="3">
    <source>
        <dbReference type="Proteomes" id="UP001218188"/>
    </source>
</evidence>
<comment type="caution">
    <text evidence="2">The sequence shown here is derived from an EMBL/GenBank/DDBJ whole genome shotgun (WGS) entry which is preliminary data.</text>
</comment>
<organism evidence="2 3">
    <name type="scientific">Mycena alexandri</name>
    <dbReference type="NCBI Taxonomy" id="1745969"/>
    <lineage>
        <taxon>Eukaryota</taxon>
        <taxon>Fungi</taxon>
        <taxon>Dikarya</taxon>
        <taxon>Basidiomycota</taxon>
        <taxon>Agaricomycotina</taxon>
        <taxon>Agaricomycetes</taxon>
        <taxon>Agaricomycetidae</taxon>
        <taxon>Agaricales</taxon>
        <taxon>Marasmiineae</taxon>
        <taxon>Mycenaceae</taxon>
        <taxon>Mycena</taxon>
    </lineage>
</organism>
<evidence type="ECO:0008006" key="4">
    <source>
        <dbReference type="Google" id="ProtNLM"/>
    </source>
</evidence>
<keyword evidence="1" id="KW-0732">Signal</keyword>
<reference evidence="2" key="1">
    <citation type="submission" date="2023-03" db="EMBL/GenBank/DDBJ databases">
        <title>Massive genome expansion in bonnet fungi (Mycena s.s.) driven by repeated elements and novel gene families across ecological guilds.</title>
        <authorList>
            <consortium name="Lawrence Berkeley National Laboratory"/>
            <person name="Harder C.B."/>
            <person name="Miyauchi S."/>
            <person name="Viragh M."/>
            <person name="Kuo A."/>
            <person name="Thoen E."/>
            <person name="Andreopoulos B."/>
            <person name="Lu D."/>
            <person name="Skrede I."/>
            <person name="Drula E."/>
            <person name="Henrissat B."/>
            <person name="Morin E."/>
            <person name="Kohler A."/>
            <person name="Barry K."/>
            <person name="LaButti K."/>
            <person name="Morin E."/>
            <person name="Salamov A."/>
            <person name="Lipzen A."/>
            <person name="Mereny Z."/>
            <person name="Hegedus B."/>
            <person name="Baldrian P."/>
            <person name="Stursova M."/>
            <person name="Weitz H."/>
            <person name="Taylor A."/>
            <person name="Grigoriev I.V."/>
            <person name="Nagy L.G."/>
            <person name="Martin F."/>
            <person name="Kauserud H."/>
        </authorList>
    </citation>
    <scope>NUCLEOTIDE SEQUENCE</scope>
    <source>
        <strain evidence="2">CBHHK200</strain>
    </source>
</reference>
<gene>
    <name evidence="2" type="ORF">C8F04DRAFT_1107257</name>
</gene>